<gene>
    <name evidence="1" type="ORF">METZ01_LOCUS416433</name>
</gene>
<dbReference type="Gene3D" id="1.25.40.20">
    <property type="entry name" value="Ankyrin repeat-containing domain"/>
    <property type="match status" value="1"/>
</dbReference>
<dbReference type="InterPro" id="IPR036770">
    <property type="entry name" value="Ankyrin_rpt-contain_sf"/>
</dbReference>
<dbReference type="AlphaFoldDB" id="A0A382WY96"/>
<feature type="non-terminal residue" evidence="1">
    <location>
        <position position="1"/>
    </location>
</feature>
<accession>A0A382WY96</accession>
<protein>
    <submittedName>
        <fullName evidence="1">Uncharacterized protein</fullName>
    </submittedName>
</protein>
<sequence length="54" mass="6190">IKEGAEINTYDNKWKTPLDYAIELKHADLTNLLRKDGAKTSEEMNADRKEKGII</sequence>
<dbReference type="EMBL" id="UINC01163324">
    <property type="protein sequence ID" value="SVD63579.1"/>
    <property type="molecule type" value="Genomic_DNA"/>
</dbReference>
<proteinExistence type="predicted"/>
<dbReference type="SUPFAM" id="SSF48403">
    <property type="entry name" value="Ankyrin repeat"/>
    <property type="match status" value="1"/>
</dbReference>
<reference evidence="1" key="1">
    <citation type="submission" date="2018-05" db="EMBL/GenBank/DDBJ databases">
        <authorList>
            <person name="Lanie J.A."/>
            <person name="Ng W.-L."/>
            <person name="Kazmierczak K.M."/>
            <person name="Andrzejewski T.M."/>
            <person name="Davidsen T.M."/>
            <person name="Wayne K.J."/>
            <person name="Tettelin H."/>
            <person name="Glass J.I."/>
            <person name="Rusch D."/>
            <person name="Podicherti R."/>
            <person name="Tsui H.-C.T."/>
            <person name="Winkler M.E."/>
        </authorList>
    </citation>
    <scope>NUCLEOTIDE SEQUENCE</scope>
</reference>
<evidence type="ECO:0000313" key="1">
    <source>
        <dbReference type="EMBL" id="SVD63579.1"/>
    </source>
</evidence>
<organism evidence="1">
    <name type="scientific">marine metagenome</name>
    <dbReference type="NCBI Taxonomy" id="408172"/>
    <lineage>
        <taxon>unclassified sequences</taxon>
        <taxon>metagenomes</taxon>
        <taxon>ecological metagenomes</taxon>
    </lineage>
</organism>
<name>A0A382WY96_9ZZZZ</name>